<evidence type="ECO:0000256" key="8">
    <source>
        <dbReference type="PROSITE-ProRule" id="PRU01360"/>
    </source>
</evidence>
<keyword evidence="6 8" id="KW-0472">Membrane</keyword>
<dbReference type="PROSITE" id="PS52016">
    <property type="entry name" value="TONB_DEPENDENT_REC_3"/>
    <property type="match status" value="1"/>
</dbReference>
<keyword evidence="10" id="KW-0732">Signal</keyword>
<feature type="domain" description="TonB-dependent receptor plug" evidence="12">
    <location>
        <begin position="135"/>
        <end position="248"/>
    </location>
</feature>
<dbReference type="RefSeq" id="WP_188438951.1">
    <property type="nucleotide sequence ID" value="NZ_BMFD01000001.1"/>
</dbReference>
<evidence type="ECO:0000256" key="1">
    <source>
        <dbReference type="ARBA" id="ARBA00004571"/>
    </source>
</evidence>
<evidence type="ECO:0000256" key="5">
    <source>
        <dbReference type="ARBA" id="ARBA00023077"/>
    </source>
</evidence>
<dbReference type="Gene3D" id="2.60.40.1120">
    <property type="entry name" value="Carboxypeptidase-like, regulatory domain"/>
    <property type="match status" value="1"/>
</dbReference>
<keyword evidence="2 8" id="KW-0813">Transport</keyword>
<evidence type="ECO:0000256" key="3">
    <source>
        <dbReference type="ARBA" id="ARBA00022452"/>
    </source>
</evidence>
<evidence type="ECO:0000256" key="9">
    <source>
        <dbReference type="RuleBase" id="RU003357"/>
    </source>
</evidence>
<dbReference type="InterPro" id="IPR039426">
    <property type="entry name" value="TonB-dep_rcpt-like"/>
</dbReference>
<dbReference type="InterPro" id="IPR036942">
    <property type="entry name" value="Beta-barrel_TonB_sf"/>
</dbReference>
<dbReference type="Gene3D" id="2.170.130.10">
    <property type="entry name" value="TonB-dependent receptor, plug domain"/>
    <property type="match status" value="1"/>
</dbReference>
<comment type="subcellular location">
    <subcellularLocation>
        <location evidence="1 8">Cell outer membrane</location>
        <topology evidence="1 8">Multi-pass membrane protein</topology>
    </subcellularLocation>
</comment>
<dbReference type="SUPFAM" id="SSF56935">
    <property type="entry name" value="Porins"/>
    <property type="match status" value="1"/>
</dbReference>
<name>A0ABQ1LVV3_9BACT</name>
<reference evidence="14" key="1">
    <citation type="journal article" date="2019" name="Int. J. Syst. Evol. Microbiol.">
        <title>The Global Catalogue of Microorganisms (GCM) 10K type strain sequencing project: providing services to taxonomists for standard genome sequencing and annotation.</title>
        <authorList>
            <consortium name="The Broad Institute Genomics Platform"/>
            <consortium name="The Broad Institute Genome Sequencing Center for Infectious Disease"/>
            <person name="Wu L."/>
            <person name="Ma J."/>
        </authorList>
    </citation>
    <scope>NUCLEOTIDE SEQUENCE [LARGE SCALE GENOMIC DNA]</scope>
    <source>
        <strain evidence="14">CGMCC 1.12479</strain>
    </source>
</reference>
<dbReference type="EMBL" id="BMFD01000001">
    <property type="protein sequence ID" value="GGC27532.1"/>
    <property type="molecule type" value="Genomic_DNA"/>
</dbReference>
<dbReference type="Proteomes" id="UP000635885">
    <property type="component" value="Unassembled WGS sequence"/>
</dbReference>
<accession>A0ABQ1LVV3</accession>
<evidence type="ECO:0000256" key="2">
    <source>
        <dbReference type="ARBA" id="ARBA00022448"/>
    </source>
</evidence>
<evidence type="ECO:0000313" key="14">
    <source>
        <dbReference type="Proteomes" id="UP000635885"/>
    </source>
</evidence>
<dbReference type="NCBIfam" id="TIGR04056">
    <property type="entry name" value="OMP_RagA_SusC"/>
    <property type="match status" value="1"/>
</dbReference>
<keyword evidence="5 9" id="KW-0798">TonB box</keyword>
<keyword evidence="7 8" id="KW-0998">Cell outer membrane</keyword>
<comment type="caution">
    <text evidence="13">The sequence shown here is derived from an EMBL/GenBank/DDBJ whole genome shotgun (WGS) entry which is preliminary data.</text>
</comment>
<evidence type="ECO:0000256" key="4">
    <source>
        <dbReference type="ARBA" id="ARBA00022692"/>
    </source>
</evidence>
<feature type="domain" description="TonB-dependent receptor-like beta-barrel" evidence="11">
    <location>
        <begin position="594"/>
        <end position="1043"/>
    </location>
</feature>
<organism evidence="13 14">
    <name type="scientific">Belliella aquatica</name>
    <dbReference type="NCBI Taxonomy" id="1323734"/>
    <lineage>
        <taxon>Bacteria</taxon>
        <taxon>Pseudomonadati</taxon>
        <taxon>Bacteroidota</taxon>
        <taxon>Cytophagia</taxon>
        <taxon>Cytophagales</taxon>
        <taxon>Cyclobacteriaceae</taxon>
        <taxon>Belliella</taxon>
    </lineage>
</organism>
<evidence type="ECO:0000313" key="13">
    <source>
        <dbReference type="EMBL" id="GGC27532.1"/>
    </source>
</evidence>
<keyword evidence="14" id="KW-1185">Reference proteome</keyword>
<dbReference type="InterPro" id="IPR023996">
    <property type="entry name" value="TonB-dep_OMP_SusC/RagA"/>
</dbReference>
<dbReference type="InterPro" id="IPR037066">
    <property type="entry name" value="Plug_dom_sf"/>
</dbReference>
<feature type="signal peptide" evidence="10">
    <location>
        <begin position="1"/>
        <end position="32"/>
    </location>
</feature>
<dbReference type="InterPro" id="IPR012910">
    <property type="entry name" value="Plug_dom"/>
</dbReference>
<keyword evidence="4 8" id="KW-0812">Transmembrane</keyword>
<sequence length="1100" mass="122297">MKQNFIYHYYFRIRTAFFVVLSITLSTSFSHAFSSVSENVSDINITGVVTDKDDGVTLPGVNIVIKGTTTGTVTDIDGTYTISVPDNNTILVFSSIGYVTQEIRVGSSSTINMELAQDLQQLGEVVVVGYGSQKKSDLTGAITSVGSKTLEERPIANISQALQGNAAGVHVTTNMRPGELPAVRIRGNRSINASNEPLYVVDGIPVVSQLGVTSFSLNDISPNDIESIEVLKDASATAIYGSRGANGVILVTTKKGKKGQIKVNYSASVSMDSYKNLTDWMSGGQYVDIWRQSLINGRLYGDANNEDLNTPAQPWYPDPFLDQQVMGLGQDPVARDMVWQGYEWEEFGVTPRFRPTTPEERALGWPNQVPIYNSENVGNYNWQDDVTRQGITNIHQISLSSGTERSRLYLSLGYHNQTGVQKDQDFERFTLNLNGDVNPTKWLTVGSSVLGSFSIQNYGFMGPNTSNTGSKDLFSRANNQFPYAVPRDNEGNLIRNPGGNLNLWNPLMDIGQALNERRTTSILANIFSEVQITPWLKYRVNFGGQIRNFRSGSWTGPNSSNHINLRPNTAGMSKDENFSWVTENLLFADKTFGDHSFGFTLLQSSQYSRREGMGMNVSNTVVPASLWYNLNSNTVGRPDSYGSSFTENTLQSWMLRVNYSLKDKYLLTASGRYDGSSVLAPGNKWDFFPSFSAAWKMQEEGFLRDIDWIYELKPRFGFGVTGNSAVNPYTTTGPLSQNPYSFGSDAAIGFLPQLVQNPDLGWEKTTQWNAGLDFGLFNGRVKGALEVYDMTTRGLIFGRSVPAVTGYVQKFENIGSTRNRGIEFTLSTINLERNGFTWQTDFNFGANREQILELVNGAEDMIANNLFIGFPIHSFFDYRHDGIWQNTTADLEQMALFNANGHNFYPGSVKIVDQNGDNRIDGDDRVVVGTRQPRWTGGITNTMNYRNWTLSFMAYGRFGQTYFGGLPSIGGIFPNGRVENDRWSFDNPNGRWPLPSIGANVQNIVNPLQFNDGSFVTIRHISLAYDFPFEYIEKLGMSTLQLNMQVVNPFIFGGDVVRWGINPDDDTSWENRNSAGDPLGGMNNNTILPQSLVFTLRAGF</sequence>
<evidence type="ECO:0000256" key="7">
    <source>
        <dbReference type="ARBA" id="ARBA00023237"/>
    </source>
</evidence>
<gene>
    <name evidence="13" type="ORF">GCM10010993_03220</name>
</gene>
<evidence type="ECO:0000256" key="6">
    <source>
        <dbReference type="ARBA" id="ARBA00023136"/>
    </source>
</evidence>
<dbReference type="Gene3D" id="2.40.170.20">
    <property type="entry name" value="TonB-dependent receptor, beta-barrel domain"/>
    <property type="match status" value="1"/>
</dbReference>
<evidence type="ECO:0008006" key="15">
    <source>
        <dbReference type="Google" id="ProtNLM"/>
    </source>
</evidence>
<protein>
    <recommendedName>
        <fullName evidence="15">TonB-linked outer membrane protein, SusC/RagA family</fullName>
    </recommendedName>
</protein>
<comment type="similarity">
    <text evidence="8 9">Belongs to the TonB-dependent receptor family.</text>
</comment>
<dbReference type="Pfam" id="PF07715">
    <property type="entry name" value="Plug"/>
    <property type="match status" value="1"/>
</dbReference>
<feature type="chain" id="PRO_5045747021" description="TonB-linked outer membrane protein, SusC/RagA family" evidence="10">
    <location>
        <begin position="33"/>
        <end position="1100"/>
    </location>
</feature>
<dbReference type="Pfam" id="PF00593">
    <property type="entry name" value="TonB_dep_Rec_b-barrel"/>
    <property type="match status" value="1"/>
</dbReference>
<dbReference type="InterPro" id="IPR023997">
    <property type="entry name" value="TonB-dep_OMP_SusC/RagA_CS"/>
</dbReference>
<dbReference type="SUPFAM" id="SSF49464">
    <property type="entry name" value="Carboxypeptidase regulatory domain-like"/>
    <property type="match status" value="1"/>
</dbReference>
<dbReference type="NCBIfam" id="TIGR04057">
    <property type="entry name" value="SusC_RagA_signa"/>
    <property type="match status" value="1"/>
</dbReference>
<proteinExistence type="inferred from homology"/>
<evidence type="ECO:0000259" key="11">
    <source>
        <dbReference type="Pfam" id="PF00593"/>
    </source>
</evidence>
<evidence type="ECO:0000259" key="12">
    <source>
        <dbReference type="Pfam" id="PF07715"/>
    </source>
</evidence>
<evidence type="ECO:0000256" key="10">
    <source>
        <dbReference type="SAM" id="SignalP"/>
    </source>
</evidence>
<dbReference type="Pfam" id="PF13715">
    <property type="entry name" value="CarbopepD_reg_2"/>
    <property type="match status" value="1"/>
</dbReference>
<dbReference type="InterPro" id="IPR008969">
    <property type="entry name" value="CarboxyPept-like_regulatory"/>
</dbReference>
<keyword evidence="3 8" id="KW-1134">Transmembrane beta strand</keyword>
<dbReference type="InterPro" id="IPR000531">
    <property type="entry name" value="Beta-barrel_TonB"/>
</dbReference>